<keyword evidence="2" id="KW-1185">Reference proteome</keyword>
<protein>
    <submittedName>
        <fullName evidence="1">Uncharacterized protein</fullName>
    </submittedName>
</protein>
<proteinExistence type="predicted"/>
<accession>A0A8H5FDG2</accession>
<name>A0A8H5FDG2_9AGAR</name>
<dbReference type="EMBL" id="JAACJK010000110">
    <property type="protein sequence ID" value="KAF5332487.1"/>
    <property type="molecule type" value="Genomic_DNA"/>
</dbReference>
<comment type="caution">
    <text evidence="1">The sequence shown here is derived from an EMBL/GenBank/DDBJ whole genome shotgun (WGS) entry which is preliminary data.</text>
</comment>
<sequence length="174" mass="18926">MTGKLYDYQQTSLYAQHIRAKLDDTPLAGTRSIVILPFLDVSQTSILKTSPHLAEATSLAGRISIATSPSWVAAVTFRSIAPLALRRTLAFAPLAGKISVATSSSHMASQRPDAVTQILTRIATRGRGAYTVGNRNSLTKGTLIQTSSSTRAYSVSSNPWWPKFRDGRDPWPEH</sequence>
<evidence type="ECO:0000313" key="2">
    <source>
        <dbReference type="Proteomes" id="UP000541558"/>
    </source>
</evidence>
<gene>
    <name evidence="1" type="ORF">D9611_005334</name>
</gene>
<dbReference type="AlphaFoldDB" id="A0A8H5FDG2"/>
<organism evidence="1 2">
    <name type="scientific">Ephemerocybe angulata</name>
    <dbReference type="NCBI Taxonomy" id="980116"/>
    <lineage>
        <taxon>Eukaryota</taxon>
        <taxon>Fungi</taxon>
        <taxon>Dikarya</taxon>
        <taxon>Basidiomycota</taxon>
        <taxon>Agaricomycotina</taxon>
        <taxon>Agaricomycetes</taxon>
        <taxon>Agaricomycetidae</taxon>
        <taxon>Agaricales</taxon>
        <taxon>Agaricineae</taxon>
        <taxon>Psathyrellaceae</taxon>
        <taxon>Ephemerocybe</taxon>
    </lineage>
</organism>
<dbReference type="Proteomes" id="UP000541558">
    <property type="component" value="Unassembled WGS sequence"/>
</dbReference>
<reference evidence="1 2" key="1">
    <citation type="journal article" date="2020" name="ISME J.">
        <title>Uncovering the hidden diversity of litter-decomposition mechanisms in mushroom-forming fungi.</title>
        <authorList>
            <person name="Floudas D."/>
            <person name="Bentzer J."/>
            <person name="Ahren D."/>
            <person name="Johansson T."/>
            <person name="Persson P."/>
            <person name="Tunlid A."/>
        </authorList>
    </citation>
    <scope>NUCLEOTIDE SEQUENCE [LARGE SCALE GENOMIC DNA]</scope>
    <source>
        <strain evidence="1 2">CBS 175.51</strain>
    </source>
</reference>
<evidence type="ECO:0000313" key="1">
    <source>
        <dbReference type="EMBL" id="KAF5332487.1"/>
    </source>
</evidence>